<name>Q0BV45_GRABC</name>
<protein>
    <submittedName>
        <fullName evidence="2">Uncharacterized protein</fullName>
    </submittedName>
</protein>
<dbReference type="AlphaFoldDB" id="Q0BV45"/>
<reference evidence="2 3" key="1">
    <citation type="journal article" date="2007" name="J. Bacteriol.">
        <title>Genome sequence analysis of the emerging human pathogenic acetic acid bacterium Granulibacter bethesdensis.</title>
        <authorList>
            <person name="Greenberg D.E."/>
            <person name="Porcella S.F."/>
            <person name="Zelazny A.M."/>
            <person name="Virtaneva K."/>
            <person name="Sturdevant D.E."/>
            <person name="Kupko J.J.III."/>
            <person name="Barbian K.D."/>
            <person name="Babar A."/>
            <person name="Dorward D.W."/>
            <person name="Holland S.M."/>
        </authorList>
    </citation>
    <scope>NUCLEOTIDE SEQUENCE [LARGE SCALE GENOMIC DNA]</scope>
    <source>
        <strain evidence="3">ATCC BAA-1260 / CGDNIH1</strain>
    </source>
</reference>
<gene>
    <name evidence="2" type="ordered locus">GbCGDNIH1_0409</name>
</gene>
<evidence type="ECO:0000313" key="2">
    <source>
        <dbReference type="EMBL" id="ABI61307.1"/>
    </source>
</evidence>
<organism evidence="2 3">
    <name type="scientific">Granulibacter bethesdensis (strain ATCC BAA-1260 / CGDNIH1)</name>
    <dbReference type="NCBI Taxonomy" id="391165"/>
    <lineage>
        <taxon>Bacteria</taxon>
        <taxon>Pseudomonadati</taxon>
        <taxon>Pseudomonadota</taxon>
        <taxon>Alphaproteobacteria</taxon>
        <taxon>Acetobacterales</taxon>
        <taxon>Acetobacteraceae</taxon>
        <taxon>Granulibacter</taxon>
    </lineage>
</organism>
<dbReference type="Proteomes" id="UP000001963">
    <property type="component" value="Chromosome"/>
</dbReference>
<dbReference type="KEGG" id="gbe:GbCGDNIH1_0409"/>
<feature type="region of interest" description="Disordered" evidence="1">
    <location>
        <begin position="50"/>
        <end position="74"/>
    </location>
</feature>
<proteinExistence type="predicted"/>
<evidence type="ECO:0000256" key="1">
    <source>
        <dbReference type="SAM" id="MobiDB-lite"/>
    </source>
</evidence>
<feature type="compositionally biased region" description="Basic and acidic residues" evidence="1">
    <location>
        <begin position="50"/>
        <end position="68"/>
    </location>
</feature>
<dbReference type="EMBL" id="CP000394">
    <property type="protein sequence ID" value="ABI61307.1"/>
    <property type="molecule type" value="Genomic_DNA"/>
</dbReference>
<sequence>MIGKIMRRRINAEPGRISRDFSNAIFLNPPGVAVTGDRLVRLGSKRRSERGQFCRQQEKSYEKTEHGHNVLNVK</sequence>
<keyword evidence="3" id="KW-1185">Reference proteome</keyword>
<accession>Q0BV45</accession>
<evidence type="ECO:0000313" key="3">
    <source>
        <dbReference type="Proteomes" id="UP000001963"/>
    </source>
</evidence>
<dbReference type="HOGENOM" id="CLU_2682622_0_0_5"/>